<organism evidence="1">
    <name type="scientific">Paraclostridium sordellii</name>
    <name type="common">Clostridium sordellii</name>
    <dbReference type="NCBI Taxonomy" id="1505"/>
    <lineage>
        <taxon>Bacteria</taxon>
        <taxon>Bacillati</taxon>
        <taxon>Bacillota</taxon>
        <taxon>Clostridia</taxon>
        <taxon>Peptostreptococcales</taxon>
        <taxon>Peptostreptococcaceae</taxon>
        <taxon>Paraclostridium</taxon>
    </lineage>
</organism>
<keyword evidence="1" id="KW-0614">Plasmid</keyword>
<sequence length="135" mass="15986">MTRSLTFYRFNDDKTMRNYMALLACILNPKLTHSRAVRIFSLNCEGDKRNSLYSEKQGENQCEDKPKNQEVVKVKPCLDIDKANKFNVLDTKTNRYCEFDNIKKLEKTLGIDRKQVKRYLESEELFLNQYKFLVG</sequence>
<geneLocation type="plasmid" evidence="1">
    <name>pCS1-5</name>
</geneLocation>
<dbReference type="AlphaFoldDB" id="A0A2I6SWA1"/>
<evidence type="ECO:0000313" key="1">
    <source>
        <dbReference type="EMBL" id="AUO31800.1"/>
    </source>
</evidence>
<dbReference type="EMBL" id="MG205643">
    <property type="protein sequence ID" value="AUO31800.1"/>
    <property type="molecule type" value="Genomic_DNA"/>
</dbReference>
<evidence type="ECO:0008006" key="2">
    <source>
        <dbReference type="Google" id="ProtNLM"/>
    </source>
</evidence>
<accession>A0A2I6SWA1</accession>
<protein>
    <recommendedName>
        <fullName evidence="2">Nuclease-associated modular DNA-binding 1 domain-containing protein</fullName>
    </recommendedName>
</protein>
<name>A0A2I6SWA1_PARSO</name>
<proteinExistence type="predicted"/>
<reference evidence="1" key="1">
    <citation type="submission" date="2017-10" db="EMBL/GenBank/DDBJ databases">
        <title>Conjugative transfer of the toxin plasmid of Clostridium sordellii.</title>
        <authorList>
            <person name="Vidor C.J."/>
            <person name="Awad M."/>
            <person name="Lyras D."/>
        </authorList>
    </citation>
    <scope>NUCLEOTIDE SEQUENCE</scope>
    <source>
        <strain evidence="1">S0804018</strain>
        <plasmid evidence="1">pCS1-5</plasmid>
    </source>
</reference>